<organism evidence="1 3">
    <name type="scientific">Agathobacter rectalis</name>
    <dbReference type="NCBI Taxonomy" id="39491"/>
    <lineage>
        <taxon>Bacteria</taxon>
        <taxon>Bacillati</taxon>
        <taxon>Bacillota</taxon>
        <taxon>Clostridia</taxon>
        <taxon>Lachnospirales</taxon>
        <taxon>Lachnospiraceae</taxon>
        <taxon>Agathobacter</taxon>
    </lineage>
</organism>
<dbReference type="InterPro" id="IPR011990">
    <property type="entry name" value="TPR-like_helical_dom_sf"/>
</dbReference>
<dbReference type="EMBL" id="QRUJ01000004">
    <property type="protein sequence ID" value="RGR55628.1"/>
    <property type="molecule type" value="Genomic_DNA"/>
</dbReference>
<dbReference type="Proteomes" id="UP000283297">
    <property type="component" value="Unassembled WGS sequence"/>
</dbReference>
<dbReference type="Gene3D" id="1.25.40.10">
    <property type="entry name" value="Tetratricopeptide repeat domain"/>
    <property type="match status" value="1"/>
</dbReference>
<dbReference type="SMART" id="SM00028">
    <property type="entry name" value="TPR"/>
    <property type="match status" value="2"/>
</dbReference>
<protein>
    <submittedName>
        <fullName evidence="1">Tetratricopeptide repeat protein</fullName>
    </submittedName>
</protein>
<dbReference type="EMBL" id="QRON01000005">
    <property type="protein sequence ID" value="RHL28171.1"/>
    <property type="molecule type" value="Genomic_DNA"/>
</dbReference>
<dbReference type="InterPro" id="IPR019734">
    <property type="entry name" value="TPR_rpt"/>
</dbReference>
<comment type="caution">
    <text evidence="1">The sequence shown here is derived from an EMBL/GenBank/DDBJ whole genome shotgun (WGS) entry which is preliminary data.</text>
</comment>
<evidence type="ECO:0000313" key="3">
    <source>
        <dbReference type="Proteomes" id="UP000266066"/>
    </source>
</evidence>
<evidence type="ECO:0000313" key="1">
    <source>
        <dbReference type="EMBL" id="RGR55628.1"/>
    </source>
</evidence>
<proteinExistence type="predicted"/>
<evidence type="ECO:0000313" key="2">
    <source>
        <dbReference type="EMBL" id="RHL28171.1"/>
    </source>
</evidence>
<accession>A0A395UZP6</accession>
<sequence>MDSPEYFLLFLQDMFPYLEKYLVTDYLPKLVDRIEYMMNQLEQVEKSCKINDANSSVSEHSNSNVCNRALLLDYKAELLVMKKDYKTALKKRQKAINIMESTPLDSEKADLRTVNLFSNLYNNLSNIYVLMKNPSDAATALEKAISIRSQHSKLGLTESHDLLQQLINLTNMLILAKNYDMAAQIPTLYENTVLEHEGSQTFDYGICQFMNGGLALSEGIPAKAENYLLTAESIITDIMGTDNEYTTYNCPDAVNLRLSILFVYIPCF</sequence>
<gene>
    <name evidence="2" type="ORF">DW028_08905</name>
    <name evidence="1" type="ORF">DWY38_05830</name>
</gene>
<name>A0A395UZP6_9FIRM</name>
<dbReference type="Proteomes" id="UP000266066">
    <property type="component" value="Unassembled WGS sequence"/>
</dbReference>
<reference evidence="3 4" key="1">
    <citation type="submission" date="2018-08" db="EMBL/GenBank/DDBJ databases">
        <title>A genome reference for cultivated species of the human gut microbiota.</title>
        <authorList>
            <person name="Zou Y."/>
            <person name="Xue W."/>
            <person name="Luo G."/>
        </authorList>
    </citation>
    <scope>NUCLEOTIDE SEQUENCE [LARGE SCALE GENOMIC DNA]</scope>
    <source>
        <strain evidence="1 3">AF25-15</strain>
        <strain evidence="2 4">AF38-24</strain>
    </source>
</reference>
<evidence type="ECO:0000313" key="4">
    <source>
        <dbReference type="Proteomes" id="UP000283297"/>
    </source>
</evidence>
<dbReference type="AlphaFoldDB" id="A0A395UZP6"/>
<dbReference type="SUPFAM" id="SSF48452">
    <property type="entry name" value="TPR-like"/>
    <property type="match status" value="1"/>
</dbReference>